<accession>G3HAB0</accession>
<proteinExistence type="predicted"/>
<name>G3HAB0_CRIGR</name>
<sequence>MANLRFTVNSRSDTRREDPHTNTTLSCNTLTVRFKFLKNQCWQESLNWAGKLTGKKRSNDSFNIRL</sequence>
<feature type="region of interest" description="Disordered" evidence="1">
    <location>
        <begin position="1"/>
        <end position="22"/>
    </location>
</feature>
<feature type="compositionally biased region" description="Polar residues" evidence="1">
    <location>
        <begin position="1"/>
        <end position="11"/>
    </location>
</feature>
<evidence type="ECO:0000256" key="1">
    <source>
        <dbReference type="SAM" id="MobiDB-lite"/>
    </source>
</evidence>
<organism evidence="2 3">
    <name type="scientific">Cricetulus griseus</name>
    <name type="common">Chinese hamster</name>
    <name type="synonym">Cricetulus barabensis griseus</name>
    <dbReference type="NCBI Taxonomy" id="10029"/>
    <lineage>
        <taxon>Eukaryota</taxon>
        <taxon>Metazoa</taxon>
        <taxon>Chordata</taxon>
        <taxon>Craniata</taxon>
        <taxon>Vertebrata</taxon>
        <taxon>Euteleostomi</taxon>
        <taxon>Mammalia</taxon>
        <taxon>Eutheria</taxon>
        <taxon>Euarchontoglires</taxon>
        <taxon>Glires</taxon>
        <taxon>Rodentia</taxon>
        <taxon>Myomorpha</taxon>
        <taxon>Muroidea</taxon>
        <taxon>Cricetidae</taxon>
        <taxon>Cricetinae</taxon>
        <taxon>Cricetulus</taxon>
    </lineage>
</organism>
<evidence type="ECO:0000313" key="3">
    <source>
        <dbReference type="Proteomes" id="UP000001075"/>
    </source>
</evidence>
<dbReference type="InParanoid" id="G3HAB0"/>
<reference evidence="3" key="1">
    <citation type="journal article" date="2011" name="Nat. Biotechnol.">
        <title>The genomic sequence of the Chinese hamster ovary (CHO)-K1 cell line.</title>
        <authorList>
            <person name="Xu X."/>
            <person name="Nagarajan H."/>
            <person name="Lewis N.E."/>
            <person name="Pan S."/>
            <person name="Cai Z."/>
            <person name="Liu X."/>
            <person name="Chen W."/>
            <person name="Xie M."/>
            <person name="Wang W."/>
            <person name="Hammond S."/>
            <person name="Andersen M.R."/>
            <person name="Neff N."/>
            <person name="Passarelli B."/>
            <person name="Koh W."/>
            <person name="Fan H.C."/>
            <person name="Wang J."/>
            <person name="Gui Y."/>
            <person name="Lee K.H."/>
            <person name="Betenbaugh M.J."/>
            <person name="Quake S.R."/>
            <person name="Famili I."/>
            <person name="Palsson B.O."/>
            <person name="Wang J."/>
        </authorList>
    </citation>
    <scope>NUCLEOTIDE SEQUENCE [LARGE SCALE GENOMIC DNA]</scope>
    <source>
        <strain evidence="3">CHO K1 cell line</strain>
    </source>
</reference>
<evidence type="ECO:0000313" key="2">
    <source>
        <dbReference type="EMBL" id="EGW03729.1"/>
    </source>
</evidence>
<dbReference type="AlphaFoldDB" id="G3HAB0"/>
<protein>
    <submittedName>
        <fullName evidence="2">Uncharacterized protein</fullName>
    </submittedName>
</protein>
<dbReference type="Proteomes" id="UP000001075">
    <property type="component" value="Unassembled WGS sequence"/>
</dbReference>
<dbReference type="EMBL" id="JH000247">
    <property type="protein sequence ID" value="EGW03729.1"/>
    <property type="molecule type" value="Genomic_DNA"/>
</dbReference>
<gene>
    <name evidence="2" type="ORF">I79_007356</name>
</gene>